<organism evidence="3 4">
    <name type="scientific">Mailhella massiliensis</name>
    <dbReference type="NCBI Taxonomy" id="1903261"/>
    <lineage>
        <taxon>Bacteria</taxon>
        <taxon>Pseudomonadati</taxon>
        <taxon>Thermodesulfobacteriota</taxon>
        <taxon>Desulfovibrionia</taxon>
        <taxon>Desulfovibrionales</taxon>
        <taxon>Desulfovibrionaceae</taxon>
        <taxon>Mailhella</taxon>
    </lineage>
</organism>
<dbReference type="Pfam" id="PF00106">
    <property type="entry name" value="adh_short"/>
    <property type="match status" value="1"/>
</dbReference>
<dbReference type="EMBL" id="DYZA01000200">
    <property type="protein sequence ID" value="HJD97951.1"/>
    <property type="molecule type" value="Genomic_DNA"/>
</dbReference>
<reference evidence="3" key="1">
    <citation type="journal article" date="2021" name="PeerJ">
        <title>Extensive microbial diversity within the chicken gut microbiome revealed by metagenomics and culture.</title>
        <authorList>
            <person name="Gilroy R."/>
            <person name="Ravi A."/>
            <person name="Getino M."/>
            <person name="Pursley I."/>
            <person name="Horton D.L."/>
            <person name="Alikhan N.F."/>
            <person name="Baker D."/>
            <person name="Gharbi K."/>
            <person name="Hall N."/>
            <person name="Watson M."/>
            <person name="Adriaenssens E.M."/>
            <person name="Foster-Nyarko E."/>
            <person name="Jarju S."/>
            <person name="Secka A."/>
            <person name="Antonio M."/>
            <person name="Oren A."/>
            <person name="Chaudhuri R.R."/>
            <person name="La Ragione R."/>
            <person name="Hildebrand F."/>
            <person name="Pallen M.J."/>
        </authorList>
    </citation>
    <scope>NUCLEOTIDE SEQUENCE</scope>
    <source>
        <strain evidence="3">ChiGjej2B2-19336</strain>
    </source>
</reference>
<evidence type="ECO:0000313" key="4">
    <source>
        <dbReference type="Proteomes" id="UP000698963"/>
    </source>
</evidence>
<evidence type="ECO:0000313" key="3">
    <source>
        <dbReference type="EMBL" id="HJD97951.1"/>
    </source>
</evidence>
<sequence>MSNVICITGVTSGIGRAAALLFAARGWKVAGTGRRKERLDELHCQLGDAFLPLAFDIGDRNAVLENFSALPPEFAAIDVLFCNAGISLAGRPVHEADIDDLETMIKTNMNGVLYCCRAVIPGMVRRGHGHVVTMGSYSATWPNPGTNVYAASKAFVRLLTYDLREDLVGTPLRTTCIIPAVTQTEFPLARMKGDTRKAEKHFEHLDPIQPSDVAETLWWAVNMPERVNVSEIRLSPTRQTYGAANMYREPFFRD</sequence>
<dbReference type="Gene3D" id="3.40.50.720">
    <property type="entry name" value="NAD(P)-binding Rossmann-like Domain"/>
    <property type="match status" value="1"/>
</dbReference>
<dbReference type="Proteomes" id="UP000698963">
    <property type="component" value="Unassembled WGS sequence"/>
</dbReference>
<protein>
    <submittedName>
        <fullName evidence="3">SDR family NAD(P)-dependent oxidoreductase</fullName>
    </submittedName>
</protein>
<dbReference type="InterPro" id="IPR002347">
    <property type="entry name" value="SDR_fam"/>
</dbReference>
<dbReference type="PANTHER" id="PTHR42901">
    <property type="entry name" value="ALCOHOL DEHYDROGENASE"/>
    <property type="match status" value="1"/>
</dbReference>
<comment type="caution">
    <text evidence="3">The sequence shown here is derived from an EMBL/GenBank/DDBJ whole genome shotgun (WGS) entry which is preliminary data.</text>
</comment>
<gene>
    <name evidence="3" type="ORF">K8W16_09945</name>
</gene>
<dbReference type="PRINTS" id="PR00081">
    <property type="entry name" value="GDHRDH"/>
</dbReference>
<dbReference type="AlphaFoldDB" id="A0A921AXY6"/>
<comment type="similarity">
    <text evidence="1">Belongs to the short-chain dehydrogenases/reductases (SDR) family.</text>
</comment>
<dbReference type="GO" id="GO:0016616">
    <property type="term" value="F:oxidoreductase activity, acting on the CH-OH group of donors, NAD or NADP as acceptor"/>
    <property type="evidence" value="ECO:0007669"/>
    <property type="project" value="UniProtKB-ARBA"/>
</dbReference>
<evidence type="ECO:0000256" key="2">
    <source>
        <dbReference type="ARBA" id="ARBA00023002"/>
    </source>
</evidence>
<name>A0A921AXY6_9BACT</name>
<proteinExistence type="inferred from homology"/>
<accession>A0A921AXY6</accession>
<dbReference type="SUPFAM" id="SSF51735">
    <property type="entry name" value="NAD(P)-binding Rossmann-fold domains"/>
    <property type="match status" value="1"/>
</dbReference>
<dbReference type="InterPro" id="IPR036291">
    <property type="entry name" value="NAD(P)-bd_dom_sf"/>
</dbReference>
<dbReference type="PROSITE" id="PS00061">
    <property type="entry name" value="ADH_SHORT"/>
    <property type="match status" value="1"/>
</dbReference>
<dbReference type="RefSeq" id="WP_304123150.1">
    <property type="nucleotide sequence ID" value="NZ_DYZA01000200.1"/>
</dbReference>
<dbReference type="InterPro" id="IPR020904">
    <property type="entry name" value="Sc_DH/Rdtase_CS"/>
</dbReference>
<keyword evidence="2" id="KW-0560">Oxidoreductase</keyword>
<dbReference type="PANTHER" id="PTHR42901:SF1">
    <property type="entry name" value="ALCOHOL DEHYDROGENASE"/>
    <property type="match status" value="1"/>
</dbReference>
<evidence type="ECO:0000256" key="1">
    <source>
        <dbReference type="ARBA" id="ARBA00006484"/>
    </source>
</evidence>
<dbReference type="FunFam" id="3.40.50.720:FF:000047">
    <property type="entry name" value="NADP-dependent L-serine/L-allo-threonine dehydrogenase"/>
    <property type="match status" value="1"/>
</dbReference>
<reference evidence="3" key="2">
    <citation type="submission" date="2021-09" db="EMBL/GenBank/DDBJ databases">
        <authorList>
            <person name="Gilroy R."/>
        </authorList>
    </citation>
    <scope>NUCLEOTIDE SEQUENCE</scope>
    <source>
        <strain evidence="3">ChiGjej2B2-19336</strain>
    </source>
</reference>